<evidence type="ECO:0000313" key="2">
    <source>
        <dbReference type="Proteomes" id="UP000465866"/>
    </source>
</evidence>
<evidence type="ECO:0000313" key="1">
    <source>
        <dbReference type="EMBL" id="BBX45412.1"/>
    </source>
</evidence>
<dbReference type="AlphaFoldDB" id="A0A7I7KVR0"/>
<dbReference type="Proteomes" id="UP000465866">
    <property type="component" value="Chromosome"/>
</dbReference>
<gene>
    <name evidence="1" type="ORF">MCOO_14270</name>
</gene>
<dbReference type="RefSeq" id="WP_163775708.1">
    <property type="nucleotide sequence ID" value="NZ_AP022569.1"/>
</dbReference>
<organism evidence="1 2">
    <name type="scientific">Mycobacterium cookii</name>
    <dbReference type="NCBI Taxonomy" id="1775"/>
    <lineage>
        <taxon>Bacteria</taxon>
        <taxon>Bacillati</taxon>
        <taxon>Actinomycetota</taxon>
        <taxon>Actinomycetes</taxon>
        <taxon>Mycobacteriales</taxon>
        <taxon>Mycobacteriaceae</taxon>
        <taxon>Mycobacterium</taxon>
    </lineage>
</organism>
<dbReference type="EMBL" id="AP022569">
    <property type="protein sequence ID" value="BBX45412.1"/>
    <property type="molecule type" value="Genomic_DNA"/>
</dbReference>
<reference evidence="1 2" key="1">
    <citation type="journal article" date="2019" name="Emerg. Microbes Infect.">
        <title>Comprehensive subspecies identification of 175 nontuberculous mycobacteria species based on 7547 genomic profiles.</title>
        <authorList>
            <person name="Matsumoto Y."/>
            <person name="Kinjo T."/>
            <person name="Motooka D."/>
            <person name="Nabeya D."/>
            <person name="Jung N."/>
            <person name="Uechi K."/>
            <person name="Horii T."/>
            <person name="Iida T."/>
            <person name="Fujita J."/>
            <person name="Nakamura S."/>
        </authorList>
    </citation>
    <scope>NUCLEOTIDE SEQUENCE [LARGE SCALE GENOMIC DNA]</scope>
    <source>
        <strain evidence="1 2">JCM 12404</strain>
    </source>
</reference>
<sequence>MQSIPPPQNIFHKNRLLFAGFSAIGVGLLALNPGTGMSNVEHRTVRLVAGEETWSQVVAAAEANVQTLEANATASSSDLSSAFSALSTEFGGQFSSALTGVESGIQNSLDGGWYGSDDGYVFGLFGGSVSGPDGIETGSTLQEISAALEQGNLLNAFSYFDAWSLESVDHTLKPLLSPLLDETSKGATTLSIPVELSQIQTNLLETFGNYNELKALGDALLAPQIGVAFGLSQDVQGIAADFSAGDFSQALTDLNNLPSDLTGDLLNGYPLAVSGETFTGLLNTGSVLEELFVTWPEQLATALSESFSF</sequence>
<accession>A0A7I7KVR0</accession>
<dbReference type="KEGG" id="mcoo:MCOO_14270"/>
<proteinExistence type="predicted"/>
<name>A0A7I7KVR0_9MYCO</name>
<keyword evidence="2" id="KW-1185">Reference proteome</keyword>
<protein>
    <submittedName>
        <fullName evidence="1">Uncharacterized protein</fullName>
    </submittedName>
</protein>